<dbReference type="SUPFAM" id="SSF48371">
    <property type="entry name" value="ARM repeat"/>
    <property type="match status" value="1"/>
</dbReference>
<keyword evidence="2" id="KW-0812">Transmembrane</keyword>
<reference evidence="6" key="1">
    <citation type="journal article" date="2012" name="MBio">
        <title>Comparative genome analysis of Trichophyton rubrum and related dermatophytes reveals candidate genes involved in infection.</title>
        <authorList>
            <person name="Martinez D.A."/>
            <person name="Oliver B.G."/>
            <person name="Graeser Y."/>
            <person name="Goldberg J.M."/>
            <person name="Li W."/>
            <person name="Martinez-Rossi N.M."/>
            <person name="Monod M."/>
            <person name="Shelest E."/>
            <person name="Barton R.C."/>
            <person name="Birch E."/>
            <person name="Brakhage A.A."/>
            <person name="Chen Z."/>
            <person name="Gurr S.J."/>
            <person name="Heiman D."/>
            <person name="Heitman J."/>
            <person name="Kosti I."/>
            <person name="Rossi A."/>
            <person name="Saif S."/>
            <person name="Samalova M."/>
            <person name="Saunders C.W."/>
            <person name="Shea T."/>
            <person name="Summerbell R.C."/>
            <person name="Xu J."/>
            <person name="Young S."/>
            <person name="Zeng Q."/>
            <person name="Birren B.W."/>
            <person name="Cuomo C.A."/>
            <person name="White T.C."/>
        </authorList>
    </citation>
    <scope>NUCLEOTIDE SEQUENCE [LARGE SCALE GENOMIC DNA]</scope>
    <source>
        <strain evidence="6">CBS 112818</strain>
    </source>
</reference>
<dbReference type="InterPro" id="IPR019442">
    <property type="entry name" value="THADA/TRM732_DUF2428"/>
</dbReference>
<dbReference type="GO" id="GO:0030488">
    <property type="term" value="P:tRNA methylation"/>
    <property type="evidence" value="ECO:0007669"/>
    <property type="project" value="TreeGrafter"/>
</dbReference>
<dbReference type="InterPro" id="IPR016024">
    <property type="entry name" value="ARM-type_fold"/>
</dbReference>
<keyword evidence="2" id="KW-1133">Transmembrane helix</keyword>
<dbReference type="PANTHER" id="PTHR14387:SF0">
    <property type="entry name" value="DUF2428 DOMAIN-CONTAINING PROTEIN"/>
    <property type="match status" value="1"/>
</dbReference>
<dbReference type="PANTHER" id="PTHR14387">
    <property type="entry name" value="THADA/DEATH RECEPTOR INTERACTING PROTEIN"/>
    <property type="match status" value="1"/>
</dbReference>
<protein>
    <submittedName>
        <fullName evidence="5">Uncharacterized protein</fullName>
    </submittedName>
</protein>
<dbReference type="InterPro" id="IPR051954">
    <property type="entry name" value="tRNA_methyltransferase_THADA"/>
</dbReference>
<comment type="similarity">
    <text evidence="1">Belongs to the THADA family.</text>
</comment>
<organism evidence="5 6">
    <name type="scientific">Trichophyton tonsurans (strain CBS 112818)</name>
    <name type="common">Scalp ringworm fungus</name>
    <dbReference type="NCBI Taxonomy" id="647933"/>
    <lineage>
        <taxon>Eukaryota</taxon>
        <taxon>Fungi</taxon>
        <taxon>Dikarya</taxon>
        <taxon>Ascomycota</taxon>
        <taxon>Pezizomycotina</taxon>
        <taxon>Eurotiomycetes</taxon>
        <taxon>Eurotiomycetidae</taxon>
        <taxon>Onygenales</taxon>
        <taxon>Arthrodermataceae</taxon>
        <taxon>Trichophyton</taxon>
    </lineage>
</organism>
<dbReference type="HOGENOM" id="CLU_001011_1_1_1"/>
<dbReference type="GO" id="GO:0005829">
    <property type="term" value="C:cytosol"/>
    <property type="evidence" value="ECO:0007669"/>
    <property type="project" value="TreeGrafter"/>
</dbReference>
<dbReference type="Pfam" id="PF26523">
    <property type="entry name" value="Trm732_C"/>
    <property type="match status" value="1"/>
</dbReference>
<dbReference type="Pfam" id="PF25150">
    <property type="entry name" value="TPR_Trm732"/>
    <property type="match status" value="1"/>
</dbReference>
<evidence type="ECO:0000259" key="3">
    <source>
        <dbReference type="Pfam" id="PF10350"/>
    </source>
</evidence>
<keyword evidence="2" id="KW-0472">Membrane</keyword>
<keyword evidence="6" id="KW-1185">Reference proteome</keyword>
<dbReference type="OrthoDB" id="289314at2759"/>
<dbReference type="Proteomes" id="UP000009172">
    <property type="component" value="Unassembled WGS sequence"/>
</dbReference>
<evidence type="ECO:0000259" key="4">
    <source>
        <dbReference type="Pfam" id="PF25150"/>
    </source>
</evidence>
<feature type="domain" description="tRNA (32-2'-O)-methyltransferase regulator THADA-like TPR repeats region" evidence="4">
    <location>
        <begin position="298"/>
        <end position="572"/>
    </location>
</feature>
<feature type="domain" description="DUF2428" evidence="3">
    <location>
        <begin position="696"/>
        <end position="878"/>
    </location>
</feature>
<name>F2RWX1_TRIT1</name>
<evidence type="ECO:0000256" key="1">
    <source>
        <dbReference type="ARBA" id="ARBA00010409"/>
    </source>
</evidence>
<evidence type="ECO:0000313" key="6">
    <source>
        <dbReference type="Proteomes" id="UP000009172"/>
    </source>
</evidence>
<evidence type="ECO:0000313" key="5">
    <source>
        <dbReference type="EMBL" id="EGD95820.1"/>
    </source>
</evidence>
<gene>
    <name evidence="5" type="ORF">TESG_03285</name>
</gene>
<accession>F2RWX1</accession>
<dbReference type="EMBL" id="GG698490">
    <property type="protein sequence ID" value="EGD95820.1"/>
    <property type="molecule type" value="Genomic_DNA"/>
</dbReference>
<sequence length="1643" mass="181569">MANRGPEEKILPVRSRLDLDEYILTAREAPKIIPESDLRTLTQGPLKRLLLEPGNYEKSLSLWRCLFHTLEDATLPIPHQASVCNAVCAFLEAALTAKGLEVCQFARSEKTWLAVFEIYLDRFEYSPPKPMKQILATLTNILATHSDPDTAGSIRSYLIDSVVKTNLLAEPLTRLKASVVSLHFLIRKEAFPAVDLITHLQRWLQANVNSWTPVIGEHAANIGLDISTFAGSQPSASGKEQGTITAQLLCLVLLLHLQNANVVTSSGALLSQLCFKLKRESEEGRFRYSTPGNGAPFWAAPLKYLSLRNLDNLDATISLAFHLLFRGQPAEFSSFLDVLPLNDLISENYGETGTAEFALLIAVLETGKELGLVHEDQAPNSSSPDKLLVLESQKLRLLLIHSNAKIRVRVLSLLISAPSTTKPFSSDALLILKEMLPFIHAEADAHVRSELVSLIRKLTVRLRGGSSTCPLAPGVDATDHESAHLDAQSFVSWYIDFLQSELRPNASYQTHILALKALATIIQSGLDPRIDPAKLSKIGSDQRNWPFSRDIFTLSLFRALGDLLINPYEEIRMTSLTLLGLFPASFLRPQNTADTNPGLNGGTPSHPYTQLLDALARAEEMEGQTSRADHADGVARIYHFLFDLANTGRCPGQQIIVYDYKYDIVDSILTKLEKVTSLSDITTLRNTPIHGHLSALSLLLNAILSNTSFAPLGTQEGLNYDEFARIGSLTFSQLAELRHRGAFSAVSQTFVSCCQRCSVSKDNAVAELPQTWFKEILSTIYGKSAKLTRRSAGLPALALGVASSAKRQFFHEIMEKLQDIAKIPPTSVSEQVDVRLPQVHAMNCLKDIFTATNLATVTEEYLMPALSISAECLGSEIFPGLIPLLTGLLEKGAAKGSSDNTLSEQLSITTERVFPALELIGNKFPSPASSEDERILESVSWQFDSPVWGIRDHAARTYASLVDRDDILSVILKLSEASIQGQNQLHGIALCIKYLLRRICAAPVAYYQSLLPAIVSTTEPMFINLGRHVSSPFTLRELVEIINDLLQSGMTKGTEDTIVDHFDAISTSLHLEKHYQNIISNPKPGSPMERSSSLLLESIAFSYLMTGVLLKSSIDDLAQFIRTVSTVDVDVAASILGRFSIASFGHLSSRSDRLKLYCRIITDGLSKDTRLTAISSLSDELEAIQESAEESHADFSELDFLISWSSTLPISESPGEPLWGRKMTDATIRLQGCLHSLHIRQSPDILNSNSTVVERFNELVQQLSASMRDETVFTTRFAAVTSLNSLVIGLRAANVQFSETPILIDVMFVLYDMLNDDDVEIREAATLVASKALADDLTVFRLPAASASAIAALLTRQYAGSSRVFEGALQRFLGAPCQQRLCVPVAETLDKAINESTALFAEEKQNLYIDEVREIKLWSQHLVQLENAAINCSLYEHISTWVMDGLDSLTQLAADKPKDSLLGWASNIDVFVTGIRVLYGAKILLLTHRSVSIDVNTIELTNKLQALYTCTYTSELNPAWESLLEASTNRKARRGLSRAFLESRFHPFHQPVVLLLMTPLMIFILWKVGRRILEAIRHGILLSRMQQEAQDEDAARIAQEIQQAEQLAELSAMMAAHRNCRHQPFQYRAPQPIQQPQPAHVAC</sequence>
<proteinExistence type="inferred from homology"/>
<feature type="transmembrane region" description="Helical" evidence="2">
    <location>
        <begin position="1548"/>
        <end position="1568"/>
    </location>
</feature>
<dbReference type="Pfam" id="PF10350">
    <property type="entry name" value="DUF2428"/>
    <property type="match status" value="1"/>
</dbReference>
<evidence type="ECO:0000256" key="2">
    <source>
        <dbReference type="SAM" id="Phobius"/>
    </source>
</evidence>
<dbReference type="InterPro" id="IPR056843">
    <property type="entry name" value="THADA-like_TPR"/>
</dbReference>